<dbReference type="InterPro" id="IPR020845">
    <property type="entry name" value="AMP-binding_CS"/>
</dbReference>
<dbReference type="EMBL" id="CP041242">
    <property type="protein sequence ID" value="QDH70016.1"/>
    <property type="molecule type" value="Genomic_DNA"/>
</dbReference>
<name>A0A514BRL1_9GAMM</name>
<dbReference type="GO" id="GO:0016878">
    <property type="term" value="F:acid-thiol ligase activity"/>
    <property type="evidence" value="ECO:0007669"/>
    <property type="project" value="UniProtKB-ARBA"/>
</dbReference>
<organism evidence="3 4">
    <name type="scientific">Marilutibacter alkalisoli</name>
    <dbReference type="NCBI Taxonomy" id="2591633"/>
    <lineage>
        <taxon>Bacteria</taxon>
        <taxon>Pseudomonadati</taxon>
        <taxon>Pseudomonadota</taxon>
        <taxon>Gammaproteobacteria</taxon>
        <taxon>Lysobacterales</taxon>
        <taxon>Lysobacteraceae</taxon>
        <taxon>Marilutibacter</taxon>
    </lineage>
</organism>
<dbReference type="InterPro" id="IPR025110">
    <property type="entry name" value="AMP-bd_C"/>
</dbReference>
<dbReference type="Pfam" id="PF00501">
    <property type="entry name" value="AMP-binding"/>
    <property type="match status" value="1"/>
</dbReference>
<feature type="domain" description="AMP-dependent synthetase/ligase" evidence="1">
    <location>
        <begin position="8"/>
        <end position="379"/>
    </location>
</feature>
<dbReference type="Pfam" id="PF13193">
    <property type="entry name" value="AMP-binding_C"/>
    <property type="match status" value="1"/>
</dbReference>
<dbReference type="Gene3D" id="3.40.50.12780">
    <property type="entry name" value="N-terminal domain of ligase-like"/>
    <property type="match status" value="1"/>
</dbReference>
<proteinExistence type="predicted"/>
<evidence type="ECO:0000259" key="2">
    <source>
        <dbReference type="Pfam" id="PF13193"/>
    </source>
</evidence>
<evidence type="ECO:0000259" key="1">
    <source>
        <dbReference type="Pfam" id="PF00501"/>
    </source>
</evidence>
<dbReference type="InterPro" id="IPR050237">
    <property type="entry name" value="ATP-dep_AMP-bd_enzyme"/>
</dbReference>
<dbReference type="OrthoDB" id="9803968at2"/>
<dbReference type="AlphaFoldDB" id="A0A514BRL1"/>
<gene>
    <name evidence="3" type="ORF">FKV23_07835</name>
</gene>
<dbReference type="PANTHER" id="PTHR43767:SF1">
    <property type="entry name" value="NONRIBOSOMAL PEPTIDE SYNTHASE PES1 (EUROFUNG)-RELATED"/>
    <property type="match status" value="1"/>
</dbReference>
<dbReference type="SUPFAM" id="SSF56801">
    <property type="entry name" value="Acetyl-CoA synthetase-like"/>
    <property type="match status" value="1"/>
</dbReference>
<protein>
    <submittedName>
        <fullName evidence="3">Acyl--CoA ligase</fullName>
    </submittedName>
</protein>
<accession>A0A514BRL1</accession>
<dbReference type="RefSeq" id="WP_141623354.1">
    <property type="nucleotide sequence ID" value="NZ_CP041242.1"/>
</dbReference>
<evidence type="ECO:0000313" key="4">
    <source>
        <dbReference type="Proteomes" id="UP000317199"/>
    </source>
</evidence>
<dbReference type="InterPro" id="IPR042099">
    <property type="entry name" value="ANL_N_sf"/>
</dbReference>
<dbReference type="InterPro" id="IPR045851">
    <property type="entry name" value="AMP-bd_C_sf"/>
</dbReference>
<dbReference type="PROSITE" id="PS00455">
    <property type="entry name" value="AMP_BINDING"/>
    <property type="match status" value="1"/>
</dbReference>
<dbReference type="Proteomes" id="UP000317199">
    <property type="component" value="Chromosome"/>
</dbReference>
<feature type="domain" description="AMP-binding enzyme C-terminal" evidence="2">
    <location>
        <begin position="435"/>
        <end position="510"/>
    </location>
</feature>
<dbReference type="Gene3D" id="3.30.300.30">
    <property type="match status" value="1"/>
</dbReference>
<dbReference type="PANTHER" id="PTHR43767">
    <property type="entry name" value="LONG-CHAIN-FATTY-ACID--COA LIGASE"/>
    <property type="match status" value="1"/>
</dbReference>
<keyword evidence="4" id="KW-1185">Reference proteome</keyword>
<dbReference type="InterPro" id="IPR000873">
    <property type="entry name" value="AMP-dep_synth/lig_dom"/>
</dbReference>
<dbReference type="KEGG" id="lyj:FKV23_07835"/>
<sequence>MNGLHERFDATASRHPGRTALVSNGRRLDFATLSAHSRRLAARLREAGVAPGQRVALYLDNGVEMVTALWALLRLGAVCMPVNPQTRADKLGFVLARTGAAMLLTQASLSAAWRPACEASGVRHVWVHGDRGYPGPVGEHAVEHAVETAWPDVGSEPTSSLPDHPVGPDDLAFISHTSGTTGQPKGVMLSHRNLSVATDCIAGYLGIGHDDVIFSALPLSFNYGLTQLLLALTTGATLVLERSFAFPAQALATMARERATVFPAVPTMFAILMEMRDLAYPDLSALRLMTCASSPMPLPLLRQVRQCLPQARLYLMYGQTECTRISYLPPEELDRRPDSVGRGIPGQACWLVDAEGRRLPWGATGELVVQGAHLMQGYWDDPQRTAGKLFVDPESGRPAMCTGDLFRSDADGWLYFLSRQDDIIKTRGEKVSPLEVERAIVCIPGVRECLVDGVADPLLGQAIKAWVVAEPGAGLKERDIIRHCLARLESYMAPKHVAFVDGLPRTANGKPTRQDLR</sequence>
<reference evidence="3 4" key="1">
    <citation type="submission" date="2019-06" db="EMBL/GenBank/DDBJ databases">
        <title>Lysobacter alkalisoli sp. nov. isolated from saline-alkali soil.</title>
        <authorList>
            <person name="Sun J.-Q."/>
            <person name="Xu L."/>
        </authorList>
    </citation>
    <scope>NUCLEOTIDE SEQUENCE [LARGE SCALE GENOMIC DNA]</scope>
    <source>
        <strain evidence="3 4">SJ-36</strain>
    </source>
</reference>
<keyword evidence="3" id="KW-0436">Ligase</keyword>
<evidence type="ECO:0000313" key="3">
    <source>
        <dbReference type="EMBL" id="QDH70016.1"/>
    </source>
</evidence>